<accession>A0ABQ8IJ45</accession>
<dbReference type="InterPro" id="IPR007268">
    <property type="entry name" value="Rad9/Ddc1"/>
</dbReference>
<dbReference type="Proteomes" id="UP000827721">
    <property type="component" value="Unassembled WGS sequence"/>
</dbReference>
<dbReference type="PANTHER" id="PTHR31639:SF195">
    <property type="entry name" value="F-BOX DOMAIN-CONTAINING PROTEIN"/>
    <property type="match status" value="1"/>
</dbReference>
<evidence type="ECO:0000313" key="2">
    <source>
        <dbReference type="EMBL" id="KAH7576192.1"/>
    </source>
</evidence>
<gene>
    <name evidence="2" type="ORF">JRO89_XS01G0009800</name>
</gene>
<dbReference type="Gene3D" id="3.70.10.10">
    <property type="match status" value="1"/>
</dbReference>
<dbReference type="SUPFAM" id="SSF81383">
    <property type="entry name" value="F-box domain"/>
    <property type="match status" value="1"/>
</dbReference>
<dbReference type="InterPro" id="IPR036047">
    <property type="entry name" value="F-box-like_dom_sf"/>
</dbReference>
<dbReference type="PANTHER" id="PTHR31639">
    <property type="entry name" value="F-BOX PROTEIN-LIKE"/>
    <property type="match status" value="1"/>
</dbReference>
<name>A0ABQ8IJ45_9ROSI</name>
<keyword evidence="3" id="KW-1185">Reference proteome</keyword>
<dbReference type="Pfam" id="PF04139">
    <property type="entry name" value="Rad9"/>
    <property type="match status" value="1"/>
</dbReference>
<dbReference type="InterPro" id="IPR001810">
    <property type="entry name" value="F-box_dom"/>
</dbReference>
<comment type="caution">
    <text evidence="2">The sequence shown here is derived from an EMBL/GenBank/DDBJ whole genome shotgun (WGS) entry which is preliminary data.</text>
</comment>
<sequence length="296" mass="34032">MWQYGDVRSDDEDIALLVRKVKLVFHTLNSSRSAYQSITLKPSFFDVYMISGAQVQCSMQLKAVCSVLRTPTAGVDYLIVPLPDKECIIDHIFSFLEARDTIRASAVSRNWRYLWVSMLCFNFDFMEPYWENQINLPPTTSGDIYARYKDFVNWLLISRNRSIDNERASLFWLHVPGDYSVHRWIKVLSRSKVQKFDLTMCTHVPSVELPHCLVTCHSLVALKLDVDRNCVMNLPTRAGFTNFNTLGISATRLEKLAIFSWEPHIDDGLENLTVKVACPSLVTLEFRALSVADFKF</sequence>
<protein>
    <recommendedName>
        <fullName evidence="1">F-box domain-containing protein</fullName>
    </recommendedName>
</protein>
<evidence type="ECO:0000313" key="3">
    <source>
        <dbReference type="Proteomes" id="UP000827721"/>
    </source>
</evidence>
<dbReference type="EMBL" id="JAFEMO010000001">
    <property type="protein sequence ID" value="KAH7576192.1"/>
    <property type="molecule type" value="Genomic_DNA"/>
</dbReference>
<evidence type="ECO:0000259" key="1">
    <source>
        <dbReference type="SMART" id="SM00256"/>
    </source>
</evidence>
<organism evidence="2 3">
    <name type="scientific">Xanthoceras sorbifolium</name>
    <dbReference type="NCBI Taxonomy" id="99658"/>
    <lineage>
        <taxon>Eukaryota</taxon>
        <taxon>Viridiplantae</taxon>
        <taxon>Streptophyta</taxon>
        <taxon>Embryophyta</taxon>
        <taxon>Tracheophyta</taxon>
        <taxon>Spermatophyta</taxon>
        <taxon>Magnoliopsida</taxon>
        <taxon>eudicotyledons</taxon>
        <taxon>Gunneridae</taxon>
        <taxon>Pentapetalae</taxon>
        <taxon>rosids</taxon>
        <taxon>malvids</taxon>
        <taxon>Sapindales</taxon>
        <taxon>Sapindaceae</taxon>
        <taxon>Xanthoceroideae</taxon>
        <taxon>Xanthoceras</taxon>
    </lineage>
</organism>
<dbReference type="SMART" id="SM00256">
    <property type="entry name" value="FBOX"/>
    <property type="match status" value="1"/>
</dbReference>
<feature type="domain" description="F-box" evidence="1">
    <location>
        <begin position="82"/>
        <end position="125"/>
    </location>
</feature>
<proteinExistence type="predicted"/>
<reference evidence="2 3" key="1">
    <citation type="submission" date="2021-02" db="EMBL/GenBank/DDBJ databases">
        <title>Plant Genome Project.</title>
        <authorList>
            <person name="Zhang R.-G."/>
        </authorList>
    </citation>
    <scope>NUCLEOTIDE SEQUENCE [LARGE SCALE GENOMIC DNA]</scope>
    <source>
        <tissue evidence="2">Leaves</tissue>
    </source>
</reference>